<feature type="domain" description="RING-type" evidence="7">
    <location>
        <begin position="78"/>
        <end position="122"/>
    </location>
</feature>
<name>A0A6A4GWY1_9AGAR</name>
<organism evidence="8 9">
    <name type="scientific">Gymnopus androsaceus JB14</name>
    <dbReference type="NCBI Taxonomy" id="1447944"/>
    <lineage>
        <taxon>Eukaryota</taxon>
        <taxon>Fungi</taxon>
        <taxon>Dikarya</taxon>
        <taxon>Basidiomycota</taxon>
        <taxon>Agaricomycotina</taxon>
        <taxon>Agaricomycetes</taxon>
        <taxon>Agaricomycetidae</taxon>
        <taxon>Agaricales</taxon>
        <taxon>Marasmiineae</taxon>
        <taxon>Omphalotaceae</taxon>
        <taxon>Gymnopus</taxon>
    </lineage>
</organism>
<evidence type="ECO:0000313" key="8">
    <source>
        <dbReference type="EMBL" id="KAE9390359.1"/>
    </source>
</evidence>
<protein>
    <recommendedName>
        <fullName evidence="7">RING-type domain-containing protein</fullName>
    </recommendedName>
</protein>
<keyword evidence="9" id="KW-1185">Reference proteome</keyword>
<dbReference type="PROSITE" id="PS00518">
    <property type="entry name" value="ZF_RING_1"/>
    <property type="match status" value="1"/>
</dbReference>
<dbReference type="InterPro" id="IPR001841">
    <property type="entry name" value="Znf_RING"/>
</dbReference>
<keyword evidence="5" id="KW-0175">Coiled coil</keyword>
<gene>
    <name evidence="8" type="ORF">BT96DRAFT_1002321</name>
</gene>
<dbReference type="InterPro" id="IPR013083">
    <property type="entry name" value="Znf_RING/FYVE/PHD"/>
</dbReference>
<dbReference type="InterPro" id="IPR018957">
    <property type="entry name" value="Znf_C3HC4_RING-type"/>
</dbReference>
<dbReference type="EMBL" id="ML769660">
    <property type="protein sequence ID" value="KAE9390359.1"/>
    <property type="molecule type" value="Genomic_DNA"/>
</dbReference>
<dbReference type="AlphaFoldDB" id="A0A6A4GWY1"/>
<keyword evidence="3" id="KW-0862">Zinc</keyword>
<dbReference type="SMART" id="SM00184">
    <property type="entry name" value="RING"/>
    <property type="match status" value="1"/>
</dbReference>
<reference evidence="8" key="1">
    <citation type="journal article" date="2019" name="Environ. Microbiol.">
        <title>Fungal ecological strategies reflected in gene transcription - a case study of two litter decomposers.</title>
        <authorList>
            <person name="Barbi F."/>
            <person name="Kohler A."/>
            <person name="Barry K."/>
            <person name="Baskaran P."/>
            <person name="Daum C."/>
            <person name="Fauchery L."/>
            <person name="Ihrmark K."/>
            <person name="Kuo A."/>
            <person name="LaButti K."/>
            <person name="Lipzen A."/>
            <person name="Morin E."/>
            <person name="Grigoriev I.V."/>
            <person name="Henrissat B."/>
            <person name="Lindahl B."/>
            <person name="Martin F."/>
        </authorList>
    </citation>
    <scope>NUCLEOTIDE SEQUENCE</scope>
    <source>
        <strain evidence="8">JB14</strain>
    </source>
</reference>
<keyword evidence="1" id="KW-0479">Metal-binding</keyword>
<dbReference type="Proteomes" id="UP000799118">
    <property type="component" value="Unassembled WGS sequence"/>
</dbReference>
<dbReference type="Gene3D" id="3.30.40.10">
    <property type="entry name" value="Zinc/RING finger domain, C3HC4 (zinc finger)"/>
    <property type="match status" value="1"/>
</dbReference>
<keyword evidence="2 4" id="KW-0863">Zinc-finger</keyword>
<evidence type="ECO:0000256" key="4">
    <source>
        <dbReference type="PROSITE-ProRule" id="PRU00175"/>
    </source>
</evidence>
<proteinExistence type="predicted"/>
<sequence length="179" mass="19720">MPASCTVAASRAAAPYSHSNIHRYPAAPGSSDTEDEVKTTPVRRSRLTDKYEEIEAKAKRDQKRLYNLRARQTDLLTCPVCLDFAFQAQITECGHLYCAGCLATIRLRSVEEQAFTICGVCRGDLYLNPLPCRPLQDVIESIATANSLTIPDHVSNVWADRPVYVADPGMFTGTLSPTL</sequence>
<dbReference type="GO" id="GO:0008270">
    <property type="term" value="F:zinc ion binding"/>
    <property type="evidence" value="ECO:0007669"/>
    <property type="project" value="UniProtKB-KW"/>
</dbReference>
<evidence type="ECO:0000256" key="2">
    <source>
        <dbReference type="ARBA" id="ARBA00022771"/>
    </source>
</evidence>
<evidence type="ECO:0000256" key="6">
    <source>
        <dbReference type="SAM" id="MobiDB-lite"/>
    </source>
</evidence>
<dbReference type="Pfam" id="PF00097">
    <property type="entry name" value="zf-C3HC4"/>
    <property type="match status" value="1"/>
</dbReference>
<evidence type="ECO:0000256" key="3">
    <source>
        <dbReference type="ARBA" id="ARBA00022833"/>
    </source>
</evidence>
<evidence type="ECO:0000313" key="9">
    <source>
        <dbReference type="Proteomes" id="UP000799118"/>
    </source>
</evidence>
<evidence type="ECO:0000256" key="1">
    <source>
        <dbReference type="ARBA" id="ARBA00022723"/>
    </source>
</evidence>
<evidence type="ECO:0000256" key="5">
    <source>
        <dbReference type="SAM" id="Coils"/>
    </source>
</evidence>
<dbReference type="PROSITE" id="PS50089">
    <property type="entry name" value="ZF_RING_2"/>
    <property type="match status" value="1"/>
</dbReference>
<evidence type="ECO:0000259" key="7">
    <source>
        <dbReference type="PROSITE" id="PS50089"/>
    </source>
</evidence>
<feature type="region of interest" description="Disordered" evidence="6">
    <location>
        <begin position="20"/>
        <end position="42"/>
    </location>
</feature>
<accession>A0A6A4GWY1</accession>
<feature type="coiled-coil region" evidence="5">
    <location>
        <begin position="44"/>
        <end position="71"/>
    </location>
</feature>
<dbReference type="InterPro" id="IPR017907">
    <property type="entry name" value="Znf_RING_CS"/>
</dbReference>
<dbReference type="SUPFAM" id="SSF57850">
    <property type="entry name" value="RING/U-box"/>
    <property type="match status" value="1"/>
</dbReference>
<dbReference type="OrthoDB" id="3046470at2759"/>